<gene>
    <name evidence="12" type="ORF">GGQ59_002419</name>
</gene>
<feature type="domain" description="Mur ligase central" evidence="11">
    <location>
        <begin position="113"/>
        <end position="298"/>
    </location>
</feature>
<dbReference type="PANTHER" id="PTHR43445:SF5">
    <property type="entry name" value="UDP-N-ACETYLMURAMATE--L-ALANYL-GAMMA-D-GLUTAMYL-MESO-2,6-DIAMINOHEPTANDIOATE LIGASE"/>
    <property type="match status" value="1"/>
</dbReference>
<dbReference type="AlphaFoldDB" id="A0A840I6Z9"/>
<evidence type="ECO:0000259" key="11">
    <source>
        <dbReference type="Pfam" id="PF08245"/>
    </source>
</evidence>
<organism evidence="12 13">
    <name type="scientific">Parvularcula dongshanensis</name>
    <dbReference type="NCBI Taxonomy" id="1173995"/>
    <lineage>
        <taxon>Bacteria</taxon>
        <taxon>Pseudomonadati</taxon>
        <taxon>Pseudomonadota</taxon>
        <taxon>Alphaproteobacteria</taxon>
        <taxon>Parvularculales</taxon>
        <taxon>Parvularculaceae</taxon>
        <taxon>Parvularcula</taxon>
    </lineage>
</organism>
<keyword evidence="2" id="KW-0132">Cell division</keyword>
<evidence type="ECO:0000313" key="13">
    <source>
        <dbReference type="Proteomes" id="UP000563524"/>
    </source>
</evidence>
<keyword evidence="5" id="KW-0133">Cell shape</keyword>
<accession>A0A840I6Z9</accession>
<dbReference type="RefSeq" id="WP_183818910.1">
    <property type="nucleotide sequence ID" value="NZ_JACHOB010000005.1"/>
</dbReference>
<keyword evidence="1 12" id="KW-0436">Ligase</keyword>
<dbReference type="Pfam" id="PF02875">
    <property type="entry name" value="Mur_ligase_C"/>
    <property type="match status" value="1"/>
</dbReference>
<dbReference type="GO" id="GO:0008360">
    <property type="term" value="P:regulation of cell shape"/>
    <property type="evidence" value="ECO:0007669"/>
    <property type="project" value="UniProtKB-KW"/>
</dbReference>
<keyword evidence="4" id="KW-0067">ATP-binding</keyword>
<dbReference type="SUPFAM" id="SSF53623">
    <property type="entry name" value="MurD-like peptide ligases, catalytic domain"/>
    <property type="match status" value="1"/>
</dbReference>
<evidence type="ECO:0000256" key="1">
    <source>
        <dbReference type="ARBA" id="ARBA00022598"/>
    </source>
</evidence>
<keyword evidence="8" id="KW-0961">Cell wall biogenesis/degradation</keyword>
<evidence type="ECO:0000259" key="10">
    <source>
        <dbReference type="Pfam" id="PF02875"/>
    </source>
</evidence>
<dbReference type="GO" id="GO:0071555">
    <property type="term" value="P:cell wall organization"/>
    <property type="evidence" value="ECO:0007669"/>
    <property type="project" value="UniProtKB-KW"/>
</dbReference>
<dbReference type="GO" id="GO:0051301">
    <property type="term" value="P:cell division"/>
    <property type="evidence" value="ECO:0007669"/>
    <property type="project" value="UniProtKB-KW"/>
</dbReference>
<dbReference type="InterPro" id="IPR036565">
    <property type="entry name" value="Mur-like_cat_sf"/>
</dbReference>
<sequence length="471" mass="51100">MTKTAHMIGLCGAGMSAVAHLLQEAGYAVTGSDEGFYPPVSDYLTKLGIPCSTPYAAANLPDDPDLVVIGKNAKLVPETNDEVRVALKRYRDRVRSFPEVLAELTAERDRIVVAGSYGKSSLTSIITHCLARAGKEPGFFIGAIPKDLDTSSSLGGDGPFIFEGDEYPSANWDDQAKFLHYAPQTVVLTSATHDHVNIYPTLRDYHAPFLALLEGLEERGGTLIACADEAEASRLYSSYHGPRARYGFDANRDWRAVNVVSGNPTRFDLVGGGVTYPGFTTTQIGRHAVENMVGAAAVLLGGGYLTPEELQDGIASFSGLTRRLDKKTDRSRLTIYEGFGSSYEKARAAIEAMRDHFAGKKLTVLFEPHTFTWRNRAALGQYGTAFEDTAKVWLYSPPTQGAGTHDQVTLDEIAAVAREAHADVRTFQRDEAERIVRDADPDEDVVLILSSGSFDGALTEVIAAADRVWPA</sequence>
<dbReference type="SUPFAM" id="SSF51984">
    <property type="entry name" value="MurCD N-terminal domain"/>
    <property type="match status" value="1"/>
</dbReference>
<evidence type="ECO:0000256" key="6">
    <source>
        <dbReference type="ARBA" id="ARBA00022984"/>
    </source>
</evidence>
<evidence type="ECO:0000256" key="3">
    <source>
        <dbReference type="ARBA" id="ARBA00022741"/>
    </source>
</evidence>
<dbReference type="PANTHER" id="PTHR43445">
    <property type="entry name" value="UDP-N-ACETYLMURAMATE--L-ALANINE LIGASE-RELATED"/>
    <property type="match status" value="1"/>
</dbReference>
<reference evidence="12 13" key="1">
    <citation type="submission" date="2020-08" db="EMBL/GenBank/DDBJ databases">
        <title>Genomic Encyclopedia of Type Strains, Phase IV (KMG-IV): sequencing the most valuable type-strain genomes for metagenomic binning, comparative biology and taxonomic classification.</title>
        <authorList>
            <person name="Goeker M."/>
        </authorList>
    </citation>
    <scope>NUCLEOTIDE SEQUENCE [LARGE SCALE GENOMIC DNA]</scope>
    <source>
        <strain evidence="12 13">DSM 102850</strain>
    </source>
</reference>
<keyword evidence="3" id="KW-0547">Nucleotide-binding</keyword>
<protein>
    <submittedName>
        <fullName evidence="12">UDP-N-acetylmuramate: L-alanyl-gamma-D-glutamyl-meso-diaminopimelate ligase</fullName>
        <ecNumber evidence="12">6.3.2.-</ecNumber>
    </submittedName>
</protein>
<evidence type="ECO:0000256" key="4">
    <source>
        <dbReference type="ARBA" id="ARBA00022840"/>
    </source>
</evidence>
<dbReference type="EMBL" id="JACHOB010000005">
    <property type="protein sequence ID" value="MBB4659878.1"/>
    <property type="molecule type" value="Genomic_DNA"/>
</dbReference>
<evidence type="ECO:0000256" key="8">
    <source>
        <dbReference type="ARBA" id="ARBA00023316"/>
    </source>
</evidence>
<feature type="domain" description="Mur ligase N-terminal catalytic" evidence="9">
    <location>
        <begin position="5"/>
        <end position="107"/>
    </location>
</feature>
<evidence type="ECO:0000256" key="2">
    <source>
        <dbReference type="ARBA" id="ARBA00022618"/>
    </source>
</evidence>
<dbReference type="Gene3D" id="3.90.190.20">
    <property type="entry name" value="Mur ligase, C-terminal domain"/>
    <property type="match status" value="1"/>
</dbReference>
<feature type="domain" description="Mur ligase C-terminal" evidence="10">
    <location>
        <begin position="322"/>
        <end position="452"/>
    </location>
</feature>
<dbReference type="InterPro" id="IPR050061">
    <property type="entry name" value="MurCDEF_pg_biosynth"/>
</dbReference>
<dbReference type="InterPro" id="IPR004101">
    <property type="entry name" value="Mur_ligase_C"/>
</dbReference>
<keyword evidence="6" id="KW-0573">Peptidoglycan synthesis</keyword>
<evidence type="ECO:0000256" key="7">
    <source>
        <dbReference type="ARBA" id="ARBA00023306"/>
    </source>
</evidence>
<proteinExistence type="predicted"/>
<dbReference type="Pfam" id="PF01225">
    <property type="entry name" value="Mur_ligase"/>
    <property type="match status" value="1"/>
</dbReference>
<keyword evidence="13" id="KW-1185">Reference proteome</keyword>
<dbReference type="InterPro" id="IPR000713">
    <property type="entry name" value="Mur_ligase_N"/>
</dbReference>
<dbReference type="Proteomes" id="UP000563524">
    <property type="component" value="Unassembled WGS sequence"/>
</dbReference>
<evidence type="ECO:0000259" key="9">
    <source>
        <dbReference type="Pfam" id="PF01225"/>
    </source>
</evidence>
<dbReference type="Gene3D" id="3.40.50.720">
    <property type="entry name" value="NAD(P)-binding Rossmann-like Domain"/>
    <property type="match status" value="1"/>
</dbReference>
<evidence type="ECO:0000313" key="12">
    <source>
        <dbReference type="EMBL" id="MBB4659878.1"/>
    </source>
</evidence>
<dbReference type="GO" id="GO:0016881">
    <property type="term" value="F:acid-amino acid ligase activity"/>
    <property type="evidence" value="ECO:0007669"/>
    <property type="project" value="InterPro"/>
</dbReference>
<dbReference type="InterPro" id="IPR036615">
    <property type="entry name" value="Mur_ligase_C_dom_sf"/>
</dbReference>
<dbReference type="GO" id="GO:0009252">
    <property type="term" value="P:peptidoglycan biosynthetic process"/>
    <property type="evidence" value="ECO:0007669"/>
    <property type="project" value="UniProtKB-KW"/>
</dbReference>
<dbReference type="Gene3D" id="3.40.1190.10">
    <property type="entry name" value="Mur-like, catalytic domain"/>
    <property type="match status" value="1"/>
</dbReference>
<name>A0A840I6Z9_9PROT</name>
<dbReference type="SUPFAM" id="SSF53244">
    <property type="entry name" value="MurD-like peptide ligases, peptide-binding domain"/>
    <property type="match status" value="1"/>
</dbReference>
<comment type="caution">
    <text evidence="12">The sequence shown here is derived from an EMBL/GenBank/DDBJ whole genome shotgun (WGS) entry which is preliminary data.</text>
</comment>
<dbReference type="EC" id="6.3.2.-" evidence="12"/>
<dbReference type="InterPro" id="IPR013221">
    <property type="entry name" value="Mur_ligase_cen"/>
</dbReference>
<keyword evidence="7" id="KW-0131">Cell cycle</keyword>
<dbReference type="GO" id="GO:0005524">
    <property type="term" value="F:ATP binding"/>
    <property type="evidence" value="ECO:0007669"/>
    <property type="project" value="UniProtKB-KW"/>
</dbReference>
<dbReference type="Pfam" id="PF08245">
    <property type="entry name" value="Mur_ligase_M"/>
    <property type="match status" value="1"/>
</dbReference>
<evidence type="ECO:0000256" key="5">
    <source>
        <dbReference type="ARBA" id="ARBA00022960"/>
    </source>
</evidence>